<evidence type="ECO:0000313" key="2">
    <source>
        <dbReference type="EMBL" id="QHS86692.1"/>
    </source>
</evidence>
<proteinExistence type="predicted"/>
<protein>
    <recommendedName>
        <fullName evidence="1">NET domain-containing protein</fullName>
    </recommendedName>
</protein>
<evidence type="ECO:0000259" key="1">
    <source>
        <dbReference type="Pfam" id="PF17035"/>
    </source>
</evidence>
<accession>A0A6C0B3Q6</accession>
<dbReference type="EMBL" id="MN739060">
    <property type="protein sequence ID" value="QHS86692.1"/>
    <property type="molecule type" value="Genomic_DNA"/>
</dbReference>
<dbReference type="InterPro" id="IPR038336">
    <property type="entry name" value="NET_sf"/>
</dbReference>
<organism evidence="2">
    <name type="scientific">viral metagenome</name>
    <dbReference type="NCBI Taxonomy" id="1070528"/>
    <lineage>
        <taxon>unclassified sequences</taxon>
        <taxon>metagenomes</taxon>
        <taxon>organismal metagenomes</taxon>
    </lineage>
</organism>
<name>A0A6C0B3Q6_9ZZZZ</name>
<dbReference type="AlphaFoldDB" id="A0A6C0B3Q6"/>
<feature type="domain" description="NET" evidence="1">
    <location>
        <begin position="3"/>
        <end position="63"/>
    </location>
</feature>
<dbReference type="Pfam" id="PF17035">
    <property type="entry name" value="BET"/>
    <property type="match status" value="1"/>
</dbReference>
<sequence>MTISIMEKKKLEKDIKKLDKHEYIEILNIIKKNNQHYSQNSKGIFFNLKYINEKTIKDMIKFIEFCKKNTAFLEEDYTVDKPVQYKKDSKKELYDSYNLEDLDITIDIKNFIKSKDNKSNNFTFKNYLDKISIVPKKEFINKQSEKYPDLININTEFTGTNNRILKKCKNYESSYSKSNETSALEYNNILEAEVHI</sequence>
<dbReference type="Gene3D" id="1.20.1270.220">
    <property type="match status" value="1"/>
</dbReference>
<reference evidence="2" key="1">
    <citation type="journal article" date="2020" name="Nature">
        <title>Giant virus diversity and host interactions through global metagenomics.</title>
        <authorList>
            <person name="Schulz F."/>
            <person name="Roux S."/>
            <person name="Paez-Espino D."/>
            <person name="Jungbluth S."/>
            <person name="Walsh D.A."/>
            <person name="Denef V.J."/>
            <person name="McMahon K.D."/>
            <person name="Konstantinidis K.T."/>
            <person name="Eloe-Fadrosh E.A."/>
            <person name="Kyrpides N.C."/>
            <person name="Woyke T."/>
        </authorList>
    </citation>
    <scope>NUCLEOTIDE SEQUENCE</scope>
    <source>
        <strain evidence="2">GVMAG-M-3300009422-16</strain>
    </source>
</reference>
<dbReference type="InterPro" id="IPR027353">
    <property type="entry name" value="NET_dom"/>
</dbReference>